<dbReference type="NCBIfam" id="TIGR00555">
    <property type="entry name" value="panK_eukar"/>
    <property type="match status" value="1"/>
</dbReference>
<dbReference type="PANTHER" id="PTHR12280">
    <property type="entry name" value="PANTOTHENATE KINASE"/>
    <property type="match status" value="1"/>
</dbReference>
<evidence type="ECO:0000313" key="13">
    <source>
        <dbReference type="Proteomes" id="UP000789390"/>
    </source>
</evidence>
<comment type="pathway">
    <text evidence="3">Cofactor biosynthesis; coenzyme A biosynthesis; CoA from (R)-pantothenate: step 1/5.</text>
</comment>
<dbReference type="GO" id="GO:0005634">
    <property type="term" value="C:nucleus"/>
    <property type="evidence" value="ECO:0007669"/>
    <property type="project" value="TreeGrafter"/>
</dbReference>
<evidence type="ECO:0000256" key="6">
    <source>
        <dbReference type="ARBA" id="ARBA00022679"/>
    </source>
</evidence>
<reference evidence="12" key="1">
    <citation type="submission" date="2021-11" db="EMBL/GenBank/DDBJ databases">
        <authorList>
            <person name="Schell T."/>
        </authorList>
    </citation>
    <scope>NUCLEOTIDE SEQUENCE</scope>
    <source>
        <strain evidence="12">M5</strain>
    </source>
</reference>
<dbReference type="GO" id="GO:0005829">
    <property type="term" value="C:cytosol"/>
    <property type="evidence" value="ECO:0007669"/>
    <property type="project" value="TreeGrafter"/>
</dbReference>
<gene>
    <name evidence="12" type="ORF">DGAL_LOCUS15126</name>
</gene>
<dbReference type="InterPro" id="IPR004567">
    <property type="entry name" value="Type_II_PanK"/>
</dbReference>
<keyword evidence="13" id="KW-1185">Reference proteome</keyword>
<evidence type="ECO:0000256" key="10">
    <source>
        <dbReference type="ARBA" id="ARBA00022993"/>
    </source>
</evidence>
<comment type="catalytic activity">
    <reaction evidence="1">
        <text>(R)-pantothenate + ATP = (R)-4'-phosphopantothenate + ADP + H(+)</text>
        <dbReference type="Rhea" id="RHEA:16373"/>
        <dbReference type="ChEBI" id="CHEBI:10986"/>
        <dbReference type="ChEBI" id="CHEBI:15378"/>
        <dbReference type="ChEBI" id="CHEBI:29032"/>
        <dbReference type="ChEBI" id="CHEBI:30616"/>
        <dbReference type="ChEBI" id="CHEBI:456216"/>
        <dbReference type="EC" id="2.7.1.33"/>
    </reaction>
</comment>
<dbReference type="OrthoDB" id="275583at2759"/>
<dbReference type="Proteomes" id="UP000789390">
    <property type="component" value="Unassembled WGS sequence"/>
</dbReference>
<dbReference type="Gene3D" id="3.30.420.510">
    <property type="match status" value="1"/>
</dbReference>
<dbReference type="EC" id="2.7.1.33" evidence="4"/>
<dbReference type="PANTHER" id="PTHR12280:SF30">
    <property type="entry name" value="FUMBLE"/>
    <property type="match status" value="1"/>
</dbReference>
<comment type="subcellular location">
    <subcellularLocation>
        <location evidence="2">Cytoplasm</location>
    </subcellularLocation>
</comment>
<keyword evidence="5" id="KW-0963">Cytoplasm</keyword>
<keyword evidence="9" id="KW-0067">ATP-binding</keyword>
<evidence type="ECO:0000256" key="1">
    <source>
        <dbReference type="ARBA" id="ARBA00001206"/>
    </source>
</evidence>
<protein>
    <recommendedName>
        <fullName evidence="4">pantothenate kinase</fullName>
        <ecNumber evidence="4">2.7.1.33</ecNumber>
    </recommendedName>
</protein>
<dbReference type="CDD" id="cd24122">
    <property type="entry name" value="ASKHA_NBD_PanK-II_Pank1-like"/>
    <property type="match status" value="1"/>
</dbReference>
<name>A0A8J2S886_9CRUS</name>
<dbReference type="GO" id="GO:0004594">
    <property type="term" value="F:pantothenate kinase activity"/>
    <property type="evidence" value="ECO:0007669"/>
    <property type="project" value="UniProtKB-EC"/>
</dbReference>
<organism evidence="12 13">
    <name type="scientific">Daphnia galeata</name>
    <dbReference type="NCBI Taxonomy" id="27404"/>
    <lineage>
        <taxon>Eukaryota</taxon>
        <taxon>Metazoa</taxon>
        <taxon>Ecdysozoa</taxon>
        <taxon>Arthropoda</taxon>
        <taxon>Crustacea</taxon>
        <taxon>Branchiopoda</taxon>
        <taxon>Diplostraca</taxon>
        <taxon>Cladocera</taxon>
        <taxon>Anomopoda</taxon>
        <taxon>Daphniidae</taxon>
        <taxon>Daphnia</taxon>
    </lineage>
</organism>
<dbReference type="GO" id="GO:0015937">
    <property type="term" value="P:coenzyme A biosynthetic process"/>
    <property type="evidence" value="ECO:0007669"/>
    <property type="project" value="UniProtKB-KW"/>
</dbReference>
<evidence type="ECO:0000256" key="8">
    <source>
        <dbReference type="ARBA" id="ARBA00022777"/>
    </source>
</evidence>
<comment type="similarity">
    <text evidence="11">Belongs to the type II pantothenate kinase family.</text>
</comment>
<evidence type="ECO:0000256" key="3">
    <source>
        <dbReference type="ARBA" id="ARBA00005225"/>
    </source>
</evidence>
<keyword evidence="6" id="KW-0808">Transferase</keyword>
<dbReference type="GO" id="GO:0005524">
    <property type="term" value="F:ATP binding"/>
    <property type="evidence" value="ECO:0007669"/>
    <property type="project" value="UniProtKB-KW"/>
</dbReference>
<evidence type="ECO:0000256" key="9">
    <source>
        <dbReference type="ARBA" id="ARBA00022840"/>
    </source>
</evidence>
<evidence type="ECO:0000256" key="2">
    <source>
        <dbReference type="ARBA" id="ARBA00004496"/>
    </source>
</evidence>
<keyword evidence="10" id="KW-0173">Coenzyme A biosynthesis</keyword>
<proteinExistence type="inferred from homology"/>
<evidence type="ECO:0000256" key="5">
    <source>
        <dbReference type="ARBA" id="ARBA00022490"/>
    </source>
</evidence>
<dbReference type="InterPro" id="IPR043129">
    <property type="entry name" value="ATPase_NBD"/>
</dbReference>
<evidence type="ECO:0000313" key="12">
    <source>
        <dbReference type="EMBL" id="CAH0111479.1"/>
    </source>
</evidence>
<keyword evidence="7" id="KW-0547">Nucleotide-binding</keyword>
<dbReference type="AlphaFoldDB" id="A0A8J2S886"/>
<comment type="caution">
    <text evidence="12">The sequence shown here is derived from an EMBL/GenBank/DDBJ whole genome shotgun (WGS) entry which is preliminary data.</text>
</comment>
<evidence type="ECO:0000256" key="7">
    <source>
        <dbReference type="ARBA" id="ARBA00022741"/>
    </source>
</evidence>
<dbReference type="EMBL" id="CAKKLH010000314">
    <property type="protein sequence ID" value="CAH0111479.1"/>
    <property type="molecule type" value="Genomic_DNA"/>
</dbReference>
<keyword evidence="8" id="KW-0418">Kinase</keyword>
<dbReference type="Gene3D" id="3.30.420.40">
    <property type="match status" value="1"/>
</dbReference>
<accession>A0A8J2S886</accession>
<dbReference type="SUPFAM" id="SSF53067">
    <property type="entry name" value="Actin-like ATPase domain"/>
    <property type="match status" value="2"/>
</dbReference>
<evidence type="ECO:0000256" key="11">
    <source>
        <dbReference type="ARBA" id="ARBA00060870"/>
    </source>
</evidence>
<evidence type="ECO:0000256" key="4">
    <source>
        <dbReference type="ARBA" id="ARBA00012102"/>
    </source>
</evidence>
<sequence length="406" mass="44850">MSSDRQTQYGCTTDSVENRVMNGHDANSTVVPSPSMPWFGMDIGGTLVKLVYFEPTDIAPEEENVSSSEIETLHNIQKYLTSNNAYGETGHRDIHLQMSSIPMGNRVGTLHFIRFPTSEMDQFLQLAKSKGFASLSTTICATGGGAYKFEKDFLRVVNLNLHKSDELESLIGGLLYIEEIHRPEVYYWENPTDETKCVKKTYDFKNPYPFLLVNIGSGVSILAVYGPNNFKRVTGTSLGGGTFLGLCCLLTGCQSYEEAIALAAAGDSTKVDKKVRDIYGGDYDRFGLDGNIVASSFGQMNLSDRRAEVTKADLARATLVTITNNIGSITRMCALNEKIERVVFVGNFLRVNTLSMKQLAYAMDFWSDGALKALFLEHEGYFGAVGCLLRLVHIQPTCLPPKETHN</sequence>
<dbReference type="FunFam" id="3.30.420.510:FF:000004">
    <property type="entry name" value="Fbl, isoform B"/>
    <property type="match status" value="1"/>
</dbReference>
<dbReference type="Pfam" id="PF03630">
    <property type="entry name" value="Fumble"/>
    <property type="match status" value="1"/>
</dbReference>
<dbReference type="FunFam" id="3.30.420.40:FF:000025">
    <property type="entry name" value="pantothenate kinase 2, mitochondrial"/>
    <property type="match status" value="1"/>
</dbReference>